<dbReference type="AlphaFoldDB" id="A0A422NS84"/>
<evidence type="ECO:0000313" key="2">
    <source>
        <dbReference type="EMBL" id="RNF08328.1"/>
    </source>
</evidence>
<accession>A0A422NS84</accession>
<dbReference type="VEuPathDB" id="TriTrypDB:TRSC58_05249"/>
<dbReference type="PANTHER" id="PTHR46333">
    <property type="entry name" value="CYTOKINESIS PROTEIN 3"/>
    <property type="match status" value="1"/>
</dbReference>
<protein>
    <submittedName>
        <fullName evidence="2">Uncharacterized protein</fullName>
    </submittedName>
</protein>
<organism evidence="2 3">
    <name type="scientific">Trypanosoma rangeli</name>
    <dbReference type="NCBI Taxonomy" id="5698"/>
    <lineage>
        <taxon>Eukaryota</taxon>
        <taxon>Discoba</taxon>
        <taxon>Euglenozoa</taxon>
        <taxon>Kinetoplastea</taxon>
        <taxon>Metakinetoplastina</taxon>
        <taxon>Trypanosomatida</taxon>
        <taxon>Trypanosomatidae</taxon>
        <taxon>Trypanosoma</taxon>
        <taxon>Herpetosoma</taxon>
    </lineage>
</organism>
<keyword evidence="3" id="KW-1185">Reference proteome</keyword>
<dbReference type="InterPro" id="IPR052557">
    <property type="entry name" value="CAP/Cytokinesis_protein"/>
</dbReference>
<name>A0A422NS84_TRYRA</name>
<dbReference type="OrthoDB" id="272412at2759"/>
<dbReference type="RefSeq" id="XP_029240329.1">
    <property type="nucleotide sequence ID" value="XM_029379906.1"/>
</dbReference>
<gene>
    <name evidence="2" type="ORF">TraAM80_02917</name>
</gene>
<evidence type="ECO:0000313" key="3">
    <source>
        <dbReference type="Proteomes" id="UP000283634"/>
    </source>
</evidence>
<evidence type="ECO:0000256" key="1">
    <source>
        <dbReference type="SAM" id="MobiDB-lite"/>
    </source>
</evidence>
<feature type="region of interest" description="Disordered" evidence="1">
    <location>
        <begin position="188"/>
        <end position="209"/>
    </location>
</feature>
<dbReference type="EMBL" id="MKGL01000068">
    <property type="protein sequence ID" value="RNF08328.1"/>
    <property type="molecule type" value="Genomic_DNA"/>
</dbReference>
<reference evidence="2 3" key="1">
    <citation type="journal article" date="2018" name="BMC Genomics">
        <title>Genomic comparison of Trypanosoma conorhini and Trypanosoma rangeli to Trypanosoma cruzi strains of high and low virulence.</title>
        <authorList>
            <person name="Bradwell K.R."/>
            <person name="Koparde V.N."/>
            <person name="Matveyev A.V."/>
            <person name="Serrano M.G."/>
            <person name="Alves J.M."/>
            <person name="Parikh H."/>
            <person name="Huang B."/>
            <person name="Lee V."/>
            <person name="Espinosa-Alvarez O."/>
            <person name="Ortiz P.A."/>
            <person name="Costa-Martins A.G."/>
            <person name="Teixeira M.M."/>
            <person name="Buck G.A."/>
        </authorList>
    </citation>
    <scope>NUCLEOTIDE SEQUENCE [LARGE SCALE GENOMIC DNA]</scope>
    <source>
        <strain evidence="2 3">AM80</strain>
    </source>
</reference>
<dbReference type="PANTHER" id="PTHR46333:SF2">
    <property type="entry name" value="CYTOKINESIS PROTEIN 3"/>
    <property type="match status" value="1"/>
</dbReference>
<sequence>MSRKSKASPGAVEETEETRVEKFGRFLYESFEKTFRPSVFDLQLRYYGDYLHHFGFSMEAETKGRKLSFLSDSGSTPSPTGALSLLHEALAHGDDPVADAGWGIAEEERKEADAQARAVGPLDVSTKLEEMTMKVVEPFQRVTWRQSVTQCSMKKARALYCWLCENITVEIHFPAALAEEEAAAAAKKEVGGKGNAASRNLKRKAGTDAQPAMAPVEVVDPFVKVMQERTTDPLMLARLYQKCLHYAKVESKVVEGHVRGRAPEETIEWAWNIVSIPQQEDSVKRYLVDVALSSYTGPLRHVTRSKDAVEEIDALKEPNLKDTPPAKSNRPIFTPNEKPARSPLDAPALVSSRLATRRMESFYFNTHPQQFFATHFPKASLDTLLLTPPRKVVWEDAPCLTHTFFRFPLALSSHRRRCFFTVRSTPFYISFVNEKPERVELTCFIYKGTLETLPEDLSTATPLGPQWVWHQREETTSCETFTLMVPEAGYYGVVVGARDIRQDPFTAVISEELFLPVVAYQVLVTFVPDQVPQLPRQYFTPSVCKLLAPLTHQLPEGITQFVVMPSCANVAGVAVVSRQLTEGTRDLLAFLPFSSKLVAYTGEVTLTSGCEVEVWILYAAPDHNYVNTTELPRVEPSFRHRISFVFPDVDVSCGMTLPTTVTGTKSLFLPFVTGIAVKKFGAAGKGVRHIQPQPTLEDEQQPTLRRLIGVTPELFREAAAAISKKSRPVGSYFERKVLLVRRTAGDV</sequence>
<comment type="caution">
    <text evidence="2">The sequence shown here is derived from an EMBL/GenBank/DDBJ whole genome shotgun (WGS) entry which is preliminary data.</text>
</comment>
<proteinExistence type="predicted"/>
<dbReference type="GO" id="GO:0005737">
    <property type="term" value="C:cytoplasm"/>
    <property type="evidence" value="ECO:0007669"/>
    <property type="project" value="TreeGrafter"/>
</dbReference>
<feature type="region of interest" description="Disordered" evidence="1">
    <location>
        <begin position="314"/>
        <end position="341"/>
    </location>
</feature>
<dbReference type="Proteomes" id="UP000283634">
    <property type="component" value="Unassembled WGS sequence"/>
</dbReference>
<dbReference type="GeneID" id="40326850"/>
<dbReference type="OMA" id="YGAPDRN"/>